<protein>
    <submittedName>
        <fullName evidence="1">Uncharacterized protein</fullName>
    </submittedName>
</protein>
<comment type="caution">
    <text evidence="1">The sequence shown here is derived from an EMBL/GenBank/DDBJ whole genome shotgun (WGS) entry which is preliminary data.</text>
</comment>
<evidence type="ECO:0000313" key="1">
    <source>
        <dbReference type="EMBL" id="MFD2591787.1"/>
    </source>
</evidence>
<reference evidence="2" key="1">
    <citation type="journal article" date="2019" name="Int. J. Syst. Evol. Microbiol.">
        <title>The Global Catalogue of Microorganisms (GCM) 10K type strain sequencing project: providing services to taxonomists for standard genome sequencing and annotation.</title>
        <authorList>
            <consortium name="The Broad Institute Genomics Platform"/>
            <consortium name="The Broad Institute Genome Sequencing Center for Infectious Disease"/>
            <person name="Wu L."/>
            <person name="Ma J."/>
        </authorList>
    </citation>
    <scope>NUCLEOTIDE SEQUENCE [LARGE SCALE GENOMIC DNA]</scope>
    <source>
        <strain evidence="2">KCTC 42423</strain>
    </source>
</reference>
<dbReference type="Proteomes" id="UP001597459">
    <property type="component" value="Unassembled WGS sequence"/>
</dbReference>
<proteinExistence type="predicted"/>
<gene>
    <name evidence="1" type="ORF">ACFSTE_13200</name>
</gene>
<name>A0ABW5N844_9FLAO</name>
<accession>A0ABW5N844</accession>
<dbReference type="EMBL" id="JBHULX010000024">
    <property type="protein sequence ID" value="MFD2591787.1"/>
    <property type="molecule type" value="Genomic_DNA"/>
</dbReference>
<sequence length="235" mass="27798">MELYSPSKCFEHSHKIKTVKDAISLPSKTLQGLKKIHGREWIIGYISMWLINLNDTTNVKNKMSDVQIEFTSIRIFETYSLKITDMTLFFRNVKEGVYGDFYENISQEKIMNWLAKYFDQRCEYAQMMSQGNSEAISLTKNKINPEVIEKMFKGVGDEEVNHNSEKNGIGRRFRTVLKKAKVITNRTDYLNSMYLETKRVPDEELQDYLINTDVKSKDYDHEIYEIVERELERRQ</sequence>
<organism evidence="1 2">
    <name type="scientific">Aquimarina hainanensis</name>
    <dbReference type="NCBI Taxonomy" id="1578017"/>
    <lineage>
        <taxon>Bacteria</taxon>
        <taxon>Pseudomonadati</taxon>
        <taxon>Bacteroidota</taxon>
        <taxon>Flavobacteriia</taxon>
        <taxon>Flavobacteriales</taxon>
        <taxon>Flavobacteriaceae</taxon>
        <taxon>Aquimarina</taxon>
    </lineage>
</organism>
<keyword evidence="2" id="KW-1185">Reference proteome</keyword>
<dbReference type="RefSeq" id="WP_378256033.1">
    <property type="nucleotide sequence ID" value="NZ_JBHSJV010000001.1"/>
</dbReference>
<evidence type="ECO:0000313" key="2">
    <source>
        <dbReference type="Proteomes" id="UP001597459"/>
    </source>
</evidence>